<feature type="non-terminal residue" evidence="4">
    <location>
        <position position="1"/>
    </location>
</feature>
<name>A0A6A6BH43_9PEZI</name>
<dbReference type="SUPFAM" id="SSF48150">
    <property type="entry name" value="DNA-glycosylase"/>
    <property type="match status" value="1"/>
</dbReference>
<keyword evidence="2" id="KW-0539">Nucleus</keyword>
<dbReference type="GO" id="GO:0003824">
    <property type="term" value="F:catalytic activity"/>
    <property type="evidence" value="ECO:0007669"/>
    <property type="project" value="InterPro"/>
</dbReference>
<protein>
    <recommendedName>
        <fullName evidence="3">HhH-GPD domain-containing protein</fullName>
    </recommendedName>
</protein>
<dbReference type="PANTHER" id="PTHR15074">
    <property type="entry name" value="METHYL-CPG-BINDING PROTEIN"/>
    <property type="match status" value="1"/>
</dbReference>
<dbReference type="OrthoDB" id="10265068at2759"/>
<dbReference type="PANTHER" id="PTHR15074:SF0">
    <property type="entry name" value="METHYL-CPG-BINDING DOMAIN PROTEIN 4-LIKE PROTEIN"/>
    <property type="match status" value="1"/>
</dbReference>
<dbReference type="EMBL" id="ML995485">
    <property type="protein sequence ID" value="KAF2142197.1"/>
    <property type="molecule type" value="Genomic_DNA"/>
</dbReference>
<evidence type="ECO:0000256" key="2">
    <source>
        <dbReference type="ARBA" id="ARBA00023242"/>
    </source>
</evidence>
<accession>A0A6A6BH43</accession>
<dbReference type="GeneID" id="54293611"/>
<feature type="domain" description="HhH-GPD" evidence="3">
    <location>
        <begin position="36"/>
        <end position="117"/>
    </location>
</feature>
<dbReference type="RefSeq" id="XP_033397909.1">
    <property type="nucleotide sequence ID" value="XM_033536115.1"/>
</dbReference>
<comment type="subcellular location">
    <subcellularLocation>
        <location evidence="1">Nucleus</location>
    </subcellularLocation>
</comment>
<dbReference type="InterPro" id="IPR011257">
    <property type="entry name" value="DNA_glycosylase"/>
</dbReference>
<dbReference type="GO" id="GO:0003677">
    <property type="term" value="F:DNA binding"/>
    <property type="evidence" value="ECO:0007669"/>
    <property type="project" value="InterPro"/>
</dbReference>
<sequence length="213" mass="24366">SRLPFPEVSAPRFGLVQEDVCDDPFRLIIAVTFLNKTSGEVAIPVFWDFMAHYPTPTDLAHANLDDVVGILRRVGLQNVRAKTLIKFAQGWLEQPPMRGYRSRTLNYPKKGSGKDIRPREVLYDADPRDGAFEIVHLAGCRGPYALDSWRIFCRDALRGVALGWDGEGVGDAGFEPEWRRVLPRDKELKSFVRWLWLREGWDWDINTGERKPA</sequence>
<dbReference type="GO" id="GO:0006285">
    <property type="term" value="P:base-excision repair, AP site formation"/>
    <property type="evidence" value="ECO:0007669"/>
    <property type="project" value="UniProtKB-ARBA"/>
</dbReference>
<dbReference type="Proteomes" id="UP000799438">
    <property type="component" value="Unassembled WGS sequence"/>
</dbReference>
<evidence type="ECO:0000259" key="3">
    <source>
        <dbReference type="Pfam" id="PF00730"/>
    </source>
</evidence>
<dbReference type="InterPro" id="IPR045138">
    <property type="entry name" value="MeCP2/MBD4"/>
</dbReference>
<dbReference type="InterPro" id="IPR003265">
    <property type="entry name" value="HhH-GPD_domain"/>
</dbReference>
<dbReference type="GO" id="GO:0005634">
    <property type="term" value="C:nucleus"/>
    <property type="evidence" value="ECO:0007669"/>
    <property type="project" value="UniProtKB-SubCell"/>
</dbReference>
<dbReference type="Gene3D" id="1.10.340.30">
    <property type="entry name" value="Hypothetical protein, domain 2"/>
    <property type="match status" value="1"/>
</dbReference>
<evidence type="ECO:0000313" key="4">
    <source>
        <dbReference type="EMBL" id="KAF2142197.1"/>
    </source>
</evidence>
<dbReference type="Pfam" id="PF00730">
    <property type="entry name" value="HhH-GPD"/>
    <property type="match status" value="1"/>
</dbReference>
<dbReference type="AlphaFoldDB" id="A0A6A6BH43"/>
<feature type="non-terminal residue" evidence="4">
    <location>
        <position position="213"/>
    </location>
</feature>
<gene>
    <name evidence="4" type="ORF">K452DRAFT_207037</name>
</gene>
<evidence type="ECO:0000313" key="5">
    <source>
        <dbReference type="Proteomes" id="UP000799438"/>
    </source>
</evidence>
<proteinExistence type="predicted"/>
<organism evidence="4 5">
    <name type="scientific">Aplosporella prunicola CBS 121167</name>
    <dbReference type="NCBI Taxonomy" id="1176127"/>
    <lineage>
        <taxon>Eukaryota</taxon>
        <taxon>Fungi</taxon>
        <taxon>Dikarya</taxon>
        <taxon>Ascomycota</taxon>
        <taxon>Pezizomycotina</taxon>
        <taxon>Dothideomycetes</taxon>
        <taxon>Dothideomycetes incertae sedis</taxon>
        <taxon>Botryosphaeriales</taxon>
        <taxon>Aplosporellaceae</taxon>
        <taxon>Aplosporella</taxon>
    </lineage>
</organism>
<evidence type="ECO:0000256" key="1">
    <source>
        <dbReference type="ARBA" id="ARBA00004123"/>
    </source>
</evidence>
<reference evidence="4" key="1">
    <citation type="journal article" date="2020" name="Stud. Mycol.">
        <title>101 Dothideomycetes genomes: a test case for predicting lifestyles and emergence of pathogens.</title>
        <authorList>
            <person name="Haridas S."/>
            <person name="Albert R."/>
            <person name="Binder M."/>
            <person name="Bloem J."/>
            <person name="Labutti K."/>
            <person name="Salamov A."/>
            <person name="Andreopoulos B."/>
            <person name="Baker S."/>
            <person name="Barry K."/>
            <person name="Bills G."/>
            <person name="Bluhm B."/>
            <person name="Cannon C."/>
            <person name="Castanera R."/>
            <person name="Culley D."/>
            <person name="Daum C."/>
            <person name="Ezra D."/>
            <person name="Gonzalez J."/>
            <person name="Henrissat B."/>
            <person name="Kuo A."/>
            <person name="Liang C."/>
            <person name="Lipzen A."/>
            <person name="Lutzoni F."/>
            <person name="Magnuson J."/>
            <person name="Mondo S."/>
            <person name="Nolan M."/>
            <person name="Ohm R."/>
            <person name="Pangilinan J."/>
            <person name="Park H.-J."/>
            <person name="Ramirez L."/>
            <person name="Alfaro M."/>
            <person name="Sun H."/>
            <person name="Tritt A."/>
            <person name="Yoshinaga Y."/>
            <person name="Zwiers L.-H."/>
            <person name="Turgeon B."/>
            <person name="Goodwin S."/>
            <person name="Spatafora J."/>
            <person name="Crous P."/>
            <person name="Grigoriev I."/>
        </authorList>
    </citation>
    <scope>NUCLEOTIDE SEQUENCE</scope>
    <source>
        <strain evidence="4">CBS 121167</strain>
    </source>
</reference>
<keyword evidence="5" id="KW-1185">Reference proteome</keyword>